<evidence type="ECO:0000313" key="4">
    <source>
        <dbReference type="Proteomes" id="UP000253940"/>
    </source>
</evidence>
<gene>
    <name evidence="3" type="ORF">HYN46_16605</name>
</gene>
<keyword evidence="4" id="KW-1185">Reference proteome</keyword>
<evidence type="ECO:0000256" key="1">
    <source>
        <dbReference type="SAM" id="MobiDB-lite"/>
    </source>
</evidence>
<protein>
    <submittedName>
        <fullName evidence="3">Uncharacterized protein</fullName>
    </submittedName>
</protein>
<proteinExistence type="predicted"/>
<dbReference type="RefSeq" id="WP_114900421.1">
    <property type="nucleotide sequence ID" value="NZ_CP031222.1"/>
</dbReference>
<sequence>MIKSPELRARLLFIVTLPLLLAACGGSSDHSSSVPDPSDSGSYSASSGVAQKGPFQQGSIVTAQELKLNMTPTGQQYSYQVTSNLGTFTPNNTFHHNLVSLNATGYYFDEVTNAISTGPVTLNGLSDLSVDTVLNVNILTSLTFQRIQTLVNQGQTFTAAKHQAETEVLAALNIPYDSSYGDFENLDLSKSSTADKMLAAISALFVTGNNAGQLSALIAQFQSEIAKNGSISTATQAKLANAAKTLNTQLVANNLTTQFASLGFAISATDLNQWIDQNGDGVIGQYRFAITAAQPATVTTMGPYIVPSSQNGATVAVTAGTLYKNGTAITTPTVKVNTNDSLSISLLSSPTAGNTLSSYLQIGSKNIAQFSVLTQQKVLTLGAMIGGVGIPNDVALSSDNNSLYIATMDSCEVTTSCAPRVENGGLYTVNVSTPTNPQSIQRIIYPTPLGNAAEFANIVFANNGSIAYATARNNGGMLLILNTTTPLLPTLISATRVEEPLGLTVSASSPVAYVSDISTQTLRRYNTSNPSAPVLTATSPAIPSQITYLSLSPDDSQLLAANQGYGDIFDMTSGAFGTSTFVSTSPSTNVNASVYIANKKAVTVTKSSINVMDYTNPQSPTVLGSVPITPLSSSEANVAAITYNATLKEAFVLSGSTVYAVNLSNPATPSISGHFTNTALANSNTLIHLGIAASSDGHTIYATGANGIVVIQSN</sequence>
<organism evidence="3 4">
    <name type="scientific">Aquirhabdus parva</name>
    <dbReference type="NCBI Taxonomy" id="2283318"/>
    <lineage>
        <taxon>Bacteria</taxon>
        <taxon>Pseudomonadati</taxon>
        <taxon>Pseudomonadota</taxon>
        <taxon>Gammaproteobacteria</taxon>
        <taxon>Moraxellales</taxon>
        <taxon>Moraxellaceae</taxon>
        <taxon>Aquirhabdus</taxon>
    </lineage>
</organism>
<feature type="region of interest" description="Disordered" evidence="1">
    <location>
        <begin position="28"/>
        <end position="51"/>
    </location>
</feature>
<reference evidence="3 4" key="1">
    <citation type="submission" date="2018-07" db="EMBL/GenBank/DDBJ databases">
        <title>Genome sequencing of Moraxellaceae gen. HYN0046.</title>
        <authorList>
            <person name="Kim M."/>
            <person name="Yi H."/>
        </authorList>
    </citation>
    <scope>NUCLEOTIDE SEQUENCE [LARGE SCALE GENOMIC DNA]</scope>
    <source>
        <strain evidence="3 4">HYN0046</strain>
    </source>
</reference>
<dbReference type="PROSITE" id="PS51257">
    <property type="entry name" value="PROKAR_LIPOPROTEIN"/>
    <property type="match status" value="1"/>
</dbReference>
<name>A0A345PAK4_9GAMM</name>
<dbReference type="OrthoDB" id="5903640at2"/>
<feature type="chain" id="PRO_5016956319" evidence="2">
    <location>
        <begin position="23"/>
        <end position="714"/>
    </location>
</feature>
<evidence type="ECO:0000256" key="2">
    <source>
        <dbReference type="SAM" id="SignalP"/>
    </source>
</evidence>
<keyword evidence="2" id="KW-0732">Signal</keyword>
<evidence type="ECO:0000313" key="3">
    <source>
        <dbReference type="EMBL" id="AXI04313.1"/>
    </source>
</evidence>
<dbReference type="AlphaFoldDB" id="A0A345PAK4"/>
<dbReference type="EMBL" id="CP031222">
    <property type="protein sequence ID" value="AXI04313.1"/>
    <property type="molecule type" value="Genomic_DNA"/>
</dbReference>
<feature type="signal peptide" evidence="2">
    <location>
        <begin position="1"/>
        <end position="22"/>
    </location>
</feature>
<accession>A0A345PAK4</accession>
<feature type="compositionally biased region" description="Low complexity" evidence="1">
    <location>
        <begin position="28"/>
        <end position="48"/>
    </location>
</feature>
<dbReference type="Proteomes" id="UP000253940">
    <property type="component" value="Chromosome"/>
</dbReference>
<dbReference type="KEGG" id="mbah:HYN46_16605"/>
<dbReference type="SUPFAM" id="SSF75011">
    <property type="entry name" value="3-carboxy-cis,cis-mucoante lactonizing enzyme"/>
    <property type="match status" value="1"/>
</dbReference>